<evidence type="ECO:0000313" key="2">
    <source>
        <dbReference type="EMBL" id="KAB7499380.1"/>
    </source>
</evidence>
<dbReference type="EMBL" id="SEYY01018408">
    <property type="protein sequence ID" value="KAB7499380.1"/>
    <property type="molecule type" value="Genomic_DNA"/>
</dbReference>
<dbReference type="Proteomes" id="UP000326759">
    <property type="component" value="Unassembled WGS sequence"/>
</dbReference>
<proteinExistence type="predicted"/>
<evidence type="ECO:0000313" key="3">
    <source>
        <dbReference type="Proteomes" id="UP000326759"/>
    </source>
</evidence>
<reference evidence="2 3" key="1">
    <citation type="journal article" date="2019" name="PLoS Biol.">
        <title>Sex chromosomes control vertical transmission of feminizing Wolbachia symbionts in an isopod.</title>
        <authorList>
            <person name="Becking T."/>
            <person name="Chebbi M.A."/>
            <person name="Giraud I."/>
            <person name="Moumen B."/>
            <person name="Laverre T."/>
            <person name="Caubet Y."/>
            <person name="Peccoud J."/>
            <person name="Gilbert C."/>
            <person name="Cordaux R."/>
        </authorList>
    </citation>
    <scope>NUCLEOTIDE SEQUENCE [LARGE SCALE GENOMIC DNA]</scope>
    <source>
        <strain evidence="2">ANa2</strain>
        <tissue evidence="2">Whole body excluding digestive tract and cuticle</tissue>
    </source>
</reference>
<dbReference type="Pfam" id="PF00047">
    <property type="entry name" value="ig"/>
    <property type="match status" value="1"/>
</dbReference>
<gene>
    <name evidence="2" type="ORF">Anas_11522</name>
</gene>
<dbReference type="AlphaFoldDB" id="A0A5N5T381"/>
<name>A0A5N5T381_9CRUS</name>
<protein>
    <recommendedName>
        <fullName evidence="1">Immunoglobulin-like beta-sandwich domain-containing protein</fullName>
    </recommendedName>
</protein>
<organism evidence="2 3">
    <name type="scientific">Armadillidium nasatum</name>
    <dbReference type="NCBI Taxonomy" id="96803"/>
    <lineage>
        <taxon>Eukaryota</taxon>
        <taxon>Metazoa</taxon>
        <taxon>Ecdysozoa</taxon>
        <taxon>Arthropoda</taxon>
        <taxon>Crustacea</taxon>
        <taxon>Multicrustacea</taxon>
        <taxon>Malacostraca</taxon>
        <taxon>Eumalacostraca</taxon>
        <taxon>Peracarida</taxon>
        <taxon>Isopoda</taxon>
        <taxon>Oniscidea</taxon>
        <taxon>Crinocheta</taxon>
        <taxon>Armadillidiidae</taxon>
        <taxon>Armadillidium</taxon>
    </lineage>
</organism>
<keyword evidence="3" id="KW-1185">Reference proteome</keyword>
<comment type="caution">
    <text evidence="2">The sequence shown here is derived from an EMBL/GenBank/DDBJ whole genome shotgun (WGS) entry which is preliminary data.</text>
</comment>
<sequence length="64" mass="7684">MKEYRLEEERHTLRVRDYEDKTVETRIFPKVSMKKDSGIYSCYVTNNHVNSSSFRFALNSHLLL</sequence>
<dbReference type="InterPro" id="IPR013151">
    <property type="entry name" value="Immunoglobulin_dom"/>
</dbReference>
<accession>A0A5N5T381</accession>
<feature type="domain" description="Immunoglobulin-like beta-sandwich" evidence="1">
    <location>
        <begin position="9"/>
        <end position="54"/>
    </location>
</feature>
<evidence type="ECO:0000259" key="1">
    <source>
        <dbReference type="Pfam" id="PF00047"/>
    </source>
</evidence>